<keyword evidence="1" id="KW-0456">Lyase</keyword>
<dbReference type="GO" id="GO:0016829">
    <property type="term" value="F:lyase activity"/>
    <property type="evidence" value="ECO:0007669"/>
    <property type="project" value="UniProtKB-KW"/>
</dbReference>
<dbReference type="CDD" id="cd00377">
    <property type="entry name" value="ICL_PEPM"/>
    <property type="match status" value="1"/>
</dbReference>
<dbReference type="SUPFAM" id="SSF51621">
    <property type="entry name" value="Phosphoenolpyruvate/pyruvate domain"/>
    <property type="match status" value="1"/>
</dbReference>
<gene>
    <name evidence="1" type="ORF">GPX89_39500</name>
</gene>
<dbReference type="InterPro" id="IPR015813">
    <property type="entry name" value="Pyrv/PenolPyrv_kinase-like_dom"/>
</dbReference>
<dbReference type="InterPro" id="IPR040442">
    <property type="entry name" value="Pyrv_kinase-like_dom_sf"/>
</dbReference>
<protein>
    <submittedName>
        <fullName evidence="1">Isocitrate lyase/phosphoenolpyruvate mutase family protein</fullName>
    </submittedName>
</protein>
<reference evidence="1 2" key="1">
    <citation type="submission" date="2019-12" db="EMBL/GenBank/DDBJ databases">
        <title>Nocardia sp. nov. ET3-3 isolated from soil.</title>
        <authorList>
            <person name="Kanchanasin P."/>
            <person name="Tanasupawat S."/>
            <person name="Yuki M."/>
            <person name="Kudo T."/>
        </authorList>
    </citation>
    <scope>NUCLEOTIDE SEQUENCE [LARGE SCALE GENOMIC DNA]</scope>
    <source>
        <strain evidence="1 2">ET3-3</strain>
    </source>
</reference>
<dbReference type="PANTHER" id="PTHR42905">
    <property type="entry name" value="PHOSPHOENOLPYRUVATE CARBOXYLASE"/>
    <property type="match status" value="1"/>
</dbReference>
<sequence length="249" mass="26657">MTTLANQATTFLALHRPGTPVILPTVWDAWSANLVQEAGFAALTVGSHPLAAAAGKSDREGMTLDEVLARVHEITSAVDIPVSVDLESGYGAKPAQLIEGLLQAGAIGLNIEDSVHSEGNRLRAPQEHADLIGELRSAADTSGIHVVLNARTDLFLRHDGDEADRIDRAIARLHLAAEAGADVLYPIGRHTPDTLHRLTTELPRPVNAVTTPTDAPKRLISTGIARISFGPFLQTHLADQTRQLLQPWS</sequence>
<dbReference type="Proteomes" id="UP000466794">
    <property type="component" value="Unassembled WGS sequence"/>
</dbReference>
<keyword evidence="1" id="KW-0670">Pyruvate</keyword>
<dbReference type="InterPro" id="IPR039556">
    <property type="entry name" value="ICL/PEPM"/>
</dbReference>
<dbReference type="Pfam" id="PF13714">
    <property type="entry name" value="PEP_mutase"/>
    <property type="match status" value="1"/>
</dbReference>
<dbReference type="Gene3D" id="3.20.20.60">
    <property type="entry name" value="Phosphoenolpyruvate-binding domains"/>
    <property type="match status" value="1"/>
</dbReference>
<accession>A0A7K1VA64</accession>
<keyword evidence="2" id="KW-1185">Reference proteome</keyword>
<dbReference type="AlphaFoldDB" id="A0A7K1VA64"/>
<dbReference type="PANTHER" id="PTHR42905:SF16">
    <property type="entry name" value="CARBOXYPHOSPHONOENOLPYRUVATE PHOSPHONOMUTASE-LIKE PROTEIN (AFU_ORTHOLOGUE AFUA_5G07230)"/>
    <property type="match status" value="1"/>
</dbReference>
<comment type="caution">
    <text evidence="1">The sequence shown here is derived from an EMBL/GenBank/DDBJ whole genome shotgun (WGS) entry which is preliminary data.</text>
</comment>
<dbReference type="RefSeq" id="WP_157392918.1">
    <property type="nucleotide sequence ID" value="NZ_WRPP01000013.1"/>
</dbReference>
<proteinExistence type="predicted"/>
<name>A0A7K1VA64_9NOCA</name>
<evidence type="ECO:0000313" key="2">
    <source>
        <dbReference type="Proteomes" id="UP000466794"/>
    </source>
</evidence>
<evidence type="ECO:0000313" key="1">
    <source>
        <dbReference type="EMBL" id="MVU83312.1"/>
    </source>
</evidence>
<organism evidence="1 2">
    <name type="scientific">Nocardia terrae</name>
    <dbReference type="NCBI Taxonomy" id="2675851"/>
    <lineage>
        <taxon>Bacteria</taxon>
        <taxon>Bacillati</taxon>
        <taxon>Actinomycetota</taxon>
        <taxon>Actinomycetes</taxon>
        <taxon>Mycobacteriales</taxon>
        <taxon>Nocardiaceae</taxon>
        <taxon>Nocardia</taxon>
    </lineage>
</organism>
<dbReference type="EMBL" id="WRPP01000013">
    <property type="protein sequence ID" value="MVU83312.1"/>
    <property type="molecule type" value="Genomic_DNA"/>
</dbReference>